<organism evidence="7 8">
    <name type="scientific">Wujia chipingensis</name>
    <dbReference type="NCBI Taxonomy" id="2763670"/>
    <lineage>
        <taxon>Bacteria</taxon>
        <taxon>Bacillati</taxon>
        <taxon>Bacillota</taxon>
        <taxon>Clostridia</taxon>
        <taxon>Lachnospirales</taxon>
        <taxon>Lachnospiraceae</taxon>
        <taxon>Wujia</taxon>
    </lineage>
</organism>
<evidence type="ECO:0000256" key="1">
    <source>
        <dbReference type="ARBA" id="ARBA00004141"/>
    </source>
</evidence>
<evidence type="ECO:0000256" key="4">
    <source>
        <dbReference type="ARBA" id="ARBA00023136"/>
    </source>
</evidence>
<accession>A0A7G9FLI8</accession>
<evidence type="ECO:0000256" key="3">
    <source>
        <dbReference type="ARBA" id="ARBA00022989"/>
    </source>
</evidence>
<feature type="transmembrane region" description="Helical" evidence="5">
    <location>
        <begin position="301"/>
        <end position="326"/>
    </location>
</feature>
<feature type="transmembrane region" description="Helical" evidence="5">
    <location>
        <begin position="190"/>
        <end position="213"/>
    </location>
</feature>
<reference evidence="7 8" key="1">
    <citation type="submission" date="2020-08" db="EMBL/GenBank/DDBJ databases">
        <authorList>
            <person name="Liu C."/>
            <person name="Sun Q."/>
        </authorList>
    </citation>
    <scope>NUCLEOTIDE SEQUENCE [LARGE SCALE GENOMIC DNA]</scope>
    <source>
        <strain evidence="7 8">NSJ-4</strain>
    </source>
</reference>
<dbReference type="EMBL" id="CP060632">
    <property type="protein sequence ID" value="QNL99419.1"/>
    <property type="molecule type" value="Genomic_DNA"/>
</dbReference>
<keyword evidence="8" id="KW-1185">Reference proteome</keyword>
<dbReference type="InterPro" id="IPR052902">
    <property type="entry name" value="ABC-2_transporter"/>
</dbReference>
<feature type="transmembrane region" description="Helical" evidence="5">
    <location>
        <begin position="234"/>
        <end position="258"/>
    </location>
</feature>
<proteinExistence type="predicted"/>
<dbReference type="AlphaFoldDB" id="A0A7G9FLI8"/>
<dbReference type="GO" id="GO:0016020">
    <property type="term" value="C:membrane"/>
    <property type="evidence" value="ECO:0007669"/>
    <property type="project" value="UniProtKB-SubCell"/>
</dbReference>
<evidence type="ECO:0000256" key="2">
    <source>
        <dbReference type="ARBA" id="ARBA00022692"/>
    </source>
</evidence>
<evidence type="ECO:0000256" key="5">
    <source>
        <dbReference type="SAM" id="Phobius"/>
    </source>
</evidence>
<comment type="subcellular location">
    <subcellularLocation>
        <location evidence="1">Membrane</location>
        <topology evidence="1">Multi-pass membrane protein</topology>
    </subcellularLocation>
</comment>
<feature type="domain" description="ABC-2 type transporter transmembrane" evidence="6">
    <location>
        <begin position="19"/>
        <end position="376"/>
    </location>
</feature>
<feature type="transmembrane region" description="Helical" evidence="5">
    <location>
        <begin position="358"/>
        <end position="377"/>
    </location>
</feature>
<dbReference type="KEGG" id="wcp:H9Q76_12000"/>
<protein>
    <submittedName>
        <fullName evidence="7">ABC transporter permease</fullName>
    </submittedName>
</protein>
<evidence type="ECO:0000259" key="6">
    <source>
        <dbReference type="Pfam" id="PF12698"/>
    </source>
</evidence>
<dbReference type="Pfam" id="PF12698">
    <property type="entry name" value="ABC2_membrane_3"/>
    <property type="match status" value="1"/>
</dbReference>
<feature type="transmembrane region" description="Helical" evidence="5">
    <location>
        <begin position="270"/>
        <end position="289"/>
    </location>
</feature>
<dbReference type="InterPro" id="IPR013525">
    <property type="entry name" value="ABC2_TM"/>
</dbReference>
<keyword evidence="2 5" id="KW-0812">Transmembrane</keyword>
<gene>
    <name evidence="7" type="ORF">H9Q76_12000</name>
</gene>
<dbReference type="Proteomes" id="UP000515819">
    <property type="component" value="Chromosome"/>
</dbReference>
<name>A0A7G9FLI8_9FIRM</name>
<dbReference type="GO" id="GO:0140359">
    <property type="term" value="F:ABC-type transporter activity"/>
    <property type="evidence" value="ECO:0007669"/>
    <property type="project" value="InterPro"/>
</dbReference>
<dbReference type="PANTHER" id="PTHR43027">
    <property type="entry name" value="DOXORUBICIN RESISTANCE ABC TRANSPORTER PERMEASE PROTEIN DRRC-RELATED"/>
    <property type="match status" value="1"/>
</dbReference>
<keyword evidence="4 5" id="KW-0472">Membrane</keyword>
<keyword evidence="3 5" id="KW-1133">Transmembrane helix</keyword>
<evidence type="ECO:0000313" key="8">
    <source>
        <dbReference type="Proteomes" id="UP000515819"/>
    </source>
</evidence>
<sequence>MFGHNFKYTFKVLMRNRMLLFWTFVFPLVLGTMFKLAFSNIENSEKLNVIPIAIVDNEDFQGNEAFRRTFETLSDESSDEQMFDTVYVSKDEADTLLSDGDVDGVLYMNGAEPEIWIHENGINQTVLQYVVDEIVHTSAIMEKRVQNELEQGAMPDIEGLYKNVMEQVAGRKSNLVDASRANMSYTMIEYYTLIAMACLYGGILGMTALSRNLPNMGNLGKRTAIVPISKAKTMFSSLLAAYCTQLIGLAILFVYTIFVMKVDYGENLPYVILLALAGSLAGLTLAIMVTTVVKTGENGKLGILIGITMACCFLSGMMGITMKYIIEKHVPFLDKINPASMITDGYYALYYYGVDKRFWMDVASLGIFSAFMLLVSAQGLRRQKYDSI</sequence>
<evidence type="ECO:0000313" key="7">
    <source>
        <dbReference type="EMBL" id="QNL99419.1"/>
    </source>
</evidence>
<dbReference type="RefSeq" id="WP_249321188.1">
    <property type="nucleotide sequence ID" value="NZ_CP060632.1"/>
</dbReference>
<dbReference type="PANTHER" id="PTHR43027:SF1">
    <property type="entry name" value="DOXORUBICIN RESISTANCE ABC TRANSPORTER PERMEASE PROTEIN DRRC-RELATED"/>
    <property type="match status" value="1"/>
</dbReference>